<dbReference type="InterPro" id="IPR008928">
    <property type="entry name" value="6-hairpin_glycosidase_sf"/>
</dbReference>
<evidence type="ECO:0000256" key="1">
    <source>
        <dbReference type="ARBA" id="ARBA00001445"/>
    </source>
</evidence>
<dbReference type="Pfam" id="PF25788">
    <property type="entry name" value="Ig_Rha78A_N"/>
    <property type="match status" value="1"/>
</dbReference>
<dbReference type="Gene3D" id="2.60.120.260">
    <property type="entry name" value="Galactose-binding domain-like"/>
    <property type="match status" value="2"/>
</dbReference>
<name>A0ABW3Y3H1_9FLAO</name>
<dbReference type="Gene3D" id="2.60.420.10">
    <property type="entry name" value="Maltose phosphorylase, domain 3"/>
    <property type="match status" value="1"/>
</dbReference>
<dbReference type="InterPro" id="IPR013783">
    <property type="entry name" value="Ig-like_fold"/>
</dbReference>
<organism evidence="8 9">
    <name type="scientific">Namhaeicola litoreus</name>
    <dbReference type="NCBI Taxonomy" id="1052145"/>
    <lineage>
        <taxon>Bacteria</taxon>
        <taxon>Pseudomonadati</taxon>
        <taxon>Bacteroidota</taxon>
        <taxon>Flavobacteriia</taxon>
        <taxon>Flavobacteriales</taxon>
        <taxon>Flavobacteriaceae</taxon>
        <taxon>Namhaeicola</taxon>
    </lineage>
</organism>
<feature type="domain" description="Alpha-L-rhamnosidase C-terminal" evidence="7">
    <location>
        <begin position="842"/>
        <end position="912"/>
    </location>
</feature>
<dbReference type="RefSeq" id="WP_377179327.1">
    <property type="nucleotide sequence ID" value="NZ_JBHTMY010000003.1"/>
</dbReference>
<gene>
    <name evidence="8" type="ORF">ACFQ39_12265</name>
</gene>
<dbReference type="Pfam" id="PF05592">
    <property type="entry name" value="Bac_rhamnosid"/>
    <property type="match status" value="1"/>
</dbReference>
<dbReference type="Pfam" id="PF17390">
    <property type="entry name" value="Bac_rhamnosid_C"/>
    <property type="match status" value="1"/>
</dbReference>
<feature type="domain" description="Alpha-L-rhamnosidase concanavalin-like" evidence="4">
    <location>
        <begin position="378"/>
        <end position="482"/>
    </location>
</feature>
<evidence type="ECO:0000256" key="3">
    <source>
        <dbReference type="ARBA" id="ARBA00022801"/>
    </source>
</evidence>
<dbReference type="SUPFAM" id="SSF48208">
    <property type="entry name" value="Six-hairpin glycosidases"/>
    <property type="match status" value="1"/>
</dbReference>
<dbReference type="PANTHER" id="PTHR33307">
    <property type="entry name" value="ALPHA-RHAMNOSIDASE (EUROFUNG)"/>
    <property type="match status" value="1"/>
</dbReference>
<dbReference type="InterPro" id="IPR008902">
    <property type="entry name" value="Rhamnosid_concanavalin"/>
</dbReference>
<dbReference type="PANTHER" id="PTHR33307:SF6">
    <property type="entry name" value="ALPHA-RHAMNOSIDASE (EUROFUNG)-RELATED"/>
    <property type="match status" value="1"/>
</dbReference>
<dbReference type="InterPro" id="IPR035398">
    <property type="entry name" value="Bac_rhamnosid_C"/>
</dbReference>
<feature type="domain" description="Bacterial alpha-L-rhamnosidase N-terminal" evidence="5">
    <location>
        <begin position="195"/>
        <end position="367"/>
    </location>
</feature>
<reference evidence="9" key="1">
    <citation type="journal article" date="2019" name="Int. J. Syst. Evol. Microbiol.">
        <title>The Global Catalogue of Microorganisms (GCM) 10K type strain sequencing project: providing services to taxonomists for standard genome sequencing and annotation.</title>
        <authorList>
            <consortium name="The Broad Institute Genomics Platform"/>
            <consortium name="The Broad Institute Genome Sequencing Center for Infectious Disease"/>
            <person name="Wu L."/>
            <person name="Ma J."/>
        </authorList>
    </citation>
    <scope>NUCLEOTIDE SEQUENCE [LARGE SCALE GENOMIC DNA]</scope>
    <source>
        <strain evidence="9">CCUG 61485</strain>
    </source>
</reference>
<keyword evidence="8" id="KW-0326">Glycosidase</keyword>
<evidence type="ECO:0000259" key="7">
    <source>
        <dbReference type="Pfam" id="PF17390"/>
    </source>
</evidence>
<dbReference type="PIRSF" id="PIRSF010631">
    <property type="entry name" value="A-rhamnsds"/>
    <property type="match status" value="1"/>
</dbReference>
<comment type="catalytic activity">
    <reaction evidence="1">
        <text>Hydrolysis of terminal non-reducing alpha-L-rhamnose residues in alpha-L-rhamnosides.</text>
        <dbReference type="EC" id="3.2.1.40"/>
    </reaction>
</comment>
<evidence type="ECO:0000259" key="4">
    <source>
        <dbReference type="Pfam" id="PF05592"/>
    </source>
</evidence>
<evidence type="ECO:0000259" key="6">
    <source>
        <dbReference type="Pfam" id="PF17389"/>
    </source>
</evidence>
<sequence length="958" mass="110070">MSKYNCFFSLFFLLVFQFSCRQNEASSSILIFDKLLVNSKVNPSAIENDQPLFSWIINTEGFNKSQSAYHILVASSKEKLNEDDADIWNSNKVESDKSAYVKYQGKNLKALKTYYWKVKIWDESNYESKWSELQSFQMGLMDEHNWEEAKWITLNKDSRISEHRFRDYQTGNMDKPIPVDGFAASYFRKEFNLTKTIENAQVYICGLGYYELYLNGEKVGDHVLDPAPSNYEKQAYYVNYNITQKFKPGKNAMGIILGNGFYGQNISWKNDAESEKDLSYGPPTVRCLVKVKYSDGTTSDFYTDETWKEATGPIVFNNIYGGDTYDARYEINGWNTIGYNDEKWGVVKVASPLIKKISAQQIPPIKKLKEFEPHNVFQAPDGNWIVDFGQNIAGWIRLNVKEKEGQLIEITTTEALKTNKKDIFQGATGGSANGMAQIYKYICKGSETESWEPKFSYHGFRYAKIKGVSRKPDADMIKAVLVATDIQETGNFTSSDDLLNKMHTTSKWTIVDNLHGIPEDCPHREKCGWLGDAHAFCEYALYNYDMYDFYKKYMEDIRTQMRPVNGHNNPDIKFQVPTMIAPGKRTSTYAKIDWGVATMYLPWYNYLYYGDDTIVKDYYGEMKDLTNFYLSFKDENGIIQDGMGDWCPPLWDRRLNPSAMECDPIISANAYFYDILGVMEVFAEMNNDDTYAAKMRREKVALKKAFNKSFLVEITDTPHKWYQSQTATVQALQFGIVPDDIIDQVVNGLVHDIVEVKGGHHSTGIHGNRYIYTVLSKYGKADLAYQILTTPDFPSQTYVMNSGFTTWPERQFLWETMVGPTNSLNHPMHTGFSAYFYESLGGIKSSTVHPGYKEFFIKPEYSAKISETKVVIPTPYGKIVNEWEINNGNLTMRIDVPFNTKARLVLTKKELESLKINDLPFSEFQGSSMEAVKWLTHVFLGSGHYEVQFLKDNMNRVE</sequence>
<dbReference type="Proteomes" id="UP001597201">
    <property type="component" value="Unassembled WGS sequence"/>
</dbReference>
<dbReference type="EC" id="3.2.1.40" evidence="2"/>
<dbReference type="Gene3D" id="2.60.40.10">
    <property type="entry name" value="Immunoglobulins"/>
    <property type="match status" value="1"/>
</dbReference>
<dbReference type="NCBIfam" id="NF041572">
    <property type="entry name" value="rhamnosid_Flavobac"/>
    <property type="match status" value="1"/>
</dbReference>
<dbReference type="Gene3D" id="1.50.10.10">
    <property type="match status" value="1"/>
</dbReference>
<dbReference type="InterPro" id="IPR013737">
    <property type="entry name" value="Bac_rhamnosid_N"/>
</dbReference>
<dbReference type="GO" id="GO:0030596">
    <property type="term" value="F:alpha-L-rhamnosidase activity"/>
    <property type="evidence" value="ECO:0007669"/>
    <property type="project" value="UniProtKB-EC"/>
</dbReference>
<dbReference type="InterPro" id="IPR035396">
    <property type="entry name" value="Bac_rhamnosid6H"/>
</dbReference>
<evidence type="ECO:0000313" key="8">
    <source>
        <dbReference type="EMBL" id="MFD1316394.1"/>
    </source>
</evidence>
<keyword evidence="9" id="KW-1185">Reference proteome</keyword>
<dbReference type="Pfam" id="PF08531">
    <property type="entry name" value="Bac_rhamnosid_N"/>
    <property type="match status" value="1"/>
</dbReference>
<accession>A0ABW3Y3H1</accession>
<keyword evidence="3 8" id="KW-0378">Hydrolase</keyword>
<comment type="caution">
    <text evidence="8">The sequence shown here is derived from an EMBL/GenBank/DDBJ whole genome shotgun (WGS) entry which is preliminary data.</text>
</comment>
<protein>
    <recommendedName>
        <fullName evidence="2">alpha-L-rhamnosidase</fullName>
        <ecNumber evidence="2">3.2.1.40</ecNumber>
    </recommendedName>
</protein>
<dbReference type="InterPro" id="IPR054970">
    <property type="entry name" value="Rhamnosidase_Flavobac"/>
</dbReference>
<dbReference type="EMBL" id="JBHTMY010000003">
    <property type="protein sequence ID" value="MFD1316394.1"/>
    <property type="molecule type" value="Genomic_DNA"/>
</dbReference>
<proteinExistence type="predicted"/>
<feature type="domain" description="Alpha-L-rhamnosidase six-hairpin glycosidase" evidence="6">
    <location>
        <begin position="488"/>
        <end position="839"/>
    </location>
</feature>
<dbReference type="InterPro" id="IPR016007">
    <property type="entry name" value="Alpha_rhamnosid"/>
</dbReference>
<evidence type="ECO:0000256" key="2">
    <source>
        <dbReference type="ARBA" id="ARBA00012652"/>
    </source>
</evidence>
<evidence type="ECO:0000313" key="9">
    <source>
        <dbReference type="Proteomes" id="UP001597201"/>
    </source>
</evidence>
<evidence type="ECO:0000259" key="5">
    <source>
        <dbReference type="Pfam" id="PF08531"/>
    </source>
</evidence>
<dbReference type="InterPro" id="IPR012341">
    <property type="entry name" value="6hp_glycosidase-like_sf"/>
</dbReference>
<dbReference type="Pfam" id="PF17389">
    <property type="entry name" value="Bac_rhamnosid6H"/>
    <property type="match status" value="1"/>
</dbReference>